<dbReference type="InterPro" id="IPR004087">
    <property type="entry name" value="KH_dom"/>
</dbReference>
<dbReference type="Pfam" id="PF13184">
    <property type="entry name" value="KH_NusA_1st"/>
    <property type="match status" value="1"/>
</dbReference>
<feature type="compositionally biased region" description="Acidic residues" evidence="8">
    <location>
        <begin position="67"/>
        <end position="79"/>
    </location>
</feature>
<dbReference type="InterPro" id="IPR009019">
    <property type="entry name" value="KH_sf_prok-type"/>
</dbReference>
<dbReference type="PROSITE" id="PS50084">
    <property type="entry name" value="KH_TYPE_1"/>
    <property type="match status" value="1"/>
</dbReference>
<feature type="region of interest" description="Disordered" evidence="8">
    <location>
        <begin position="426"/>
        <end position="523"/>
    </location>
</feature>
<evidence type="ECO:0000313" key="12">
    <source>
        <dbReference type="Proteomes" id="UP000230869"/>
    </source>
</evidence>
<dbReference type="GO" id="GO:0003723">
    <property type="term" value="F:RNA binding"/>
    <property type="evidence" value="ECO:0007669"/>
    <property type="project" value="UniProtKB-UniRule"/>
</dbReference>
<dbReference type="Gene3D" id="3.30.1480.10">
    <property type="entry name" value="NusA, N-terminal domain"/>
    <property type="match status" value="2"/>
</dbReference>
<keyword evidence="2 7" id="KW-0963">Cytoplasm</keyword>
<accession>A0A2M6K9V2</accession>
<dbReference type="InterPro" id="IPR002792">
    <property type="entry name" value="TRAM_dom"/>
</dbReference>
<dbReference type="PANTHER" id="PTHR22648:SF0">
    <property type="entry name" value="TRANSCRIPTION TERMINATION_ANTITERMINATION PROTEIN NUSA"/>
    <property type="match status" value="1"/>
</dbReference>
<dbReference type="CDD" id="cd02134">
    <property type="entry name" value="KH-II_NusA_rpt1"/>
    <property type="match status" value="1"/>
</dbReference>
<dbReference type="GO" id="GO:0005829">
    <property type="term" value="C:cytosol"/>
    <property type="evidence" value="ECO:0007669"/>
    <property type="project" value="TreeGrafter"/>
</dbReference>
<dbReference type="InterPro" id="IPR012340">
    <property type="entry name" value="NA-bd_OB-fold"/>
</dbReference>
<dbReference type="GO" id="GO:0006353">
    <property type="term" value="P:DNA-templated transcription termination"/>
    <property type="evidence" value="ECO:0007669"/>
    <property type="project" value="UniProtKB-UniRule"/>
</dbReference>
<feature type="compositionally biased region" description="Basic and acidic residues" evidence="8">
    <location>
        <begin position="426"/>
        <end position="450"/>
    </location>
</feature>
<evidence type="ECO:0000259" key="9">
    <source>
        <dbReference type="PROSITE" id="PS50126"/>
    </source>
</evidence>
<dbReference type="CDD" id="cd04455">
    <property type="entry name" value="S1_NusA"/>
    <property type="match status" value="1"/>
</dbReference>
<name>A0A2M6K9V2_9BACT</name>
<feature type="compositionally biased region" description="Basic and acidic residues" evidence="8">
    <location>
        <begin position="458"/>
        <end position="499"/>
    </location>
</feature>
<evidence type="ECO:0000256" key="1">
    <source>
        <dbReference type="ARBA" id="ARBA00022472"/>
    </source>
</evidence>
<dbReference type="GO" id="GO:0003700">
    <property type="term" value="F:DNA-binding transcription factor activity"/>
    <property type="evidence" value="ECO:0007669"/>
    <property type="project" value="InterPro"/>
</dbReference>
<dbReference type="InterPro" id="IPR036555">
    <property type="entry name" value="NusA_N_sf"/>
</dbReference>
<evidence type="ECO:0000256" key="7">
    <source>
        <dbReference type="HAMAP-Rule" id="MF_00945"/>
    </source>
</evidence>
<dbReference type="SUPFAM" id="SSF50249">
    <property type="entry name" value="Nucleic acid-binding proteins"/>
    <property type="match status" value="1"/>
</dbReference>
<dbReference type="AlphaFoldDB" id="A0A2M6K9V2"/>
<feature type="compositionally biased region" description="Basic and acidic residues" evidence="8">
    <location>
        <begin position="511"/>
        <end position="523"/>
    </location>
</feature>
<keyword evidence="6 7" id="KW-0804">Transcription</keyword>
<evidence type="ECO:0000256" key="2">
    <source>
        <dbReference type="ARBA" id="ARBA00022490"/>
    </source>
</evidence>
<organism evidence="11 12">
    <name type="scientific">Candidatus Falkowbacteria bacterium CG11_big_fil_rev_8_21_14_0_20_39_10</name>
    <dbReference type="NCBI Taxonomy" id="1974570"/>
    <lineage>
        <taxon>Bacteria</taxon>
        <taxon>Candidatus Falkowiibacteriota</taxon>
    </lineage>
</organism>
<protein>
    <recommendedName>
        <fullName evidence="7">Transcription termination/antitermination protein NusA</fullName>
    </recommendedName>
</protein>
<dbReference type="NCBIfam" id="TIGR01953">
    <property type="entry name" value="NusA"/>
    <property type="match status" value="1"/>
</dbReference>
<dbReference type="SUPFAM" id="SSF69705">
    <property type="entry name" value="Transcription factor NusA, N-terminal domain"/>
    <property type="match status" value="1"/>
</dbReference>
<dbReference type="Pfam" id="PF08529">
    <property type="entry name" value="NusA_N"/>
    <property type="match status" value="2"/>
</dbReference>
<evidence type="ECO:0000256" key="5">
    <source>
        <dbReference type="ARBA" id="ARBA00023015"/>
    </source>
</evidence>
<reference evidence="11 12" key="1">
    <citation type="submission" date="2017-09" db="EMBL/GenBank/DDBJ databases">
        <title>Depth-based differentiation of microbial function through sediment-hosted aquifers and enrichment of novel symbionts in the deep terrestrial subsurface.</title>
        <authorList>
            <person name="Probst A.J."/>
            <person name="Ladd B."/>
            <person name="Jarett J.K."/>
            <person name="Geller-Mcgrath D.E."/>
            <person name="Sieber C.M."/>
            <person name="Emerson J.B."/>
            <person name="Anantharaman K."/>
            <person name="Thomas B.C."/>
            <person name="Malmstrom R."/>
            <person name="Stieglmeier M."/>
            <person name="Klingl A."/>
            <person name="Woyke T."/>
            <person name="Ryan C.M."/>
            <person name="Banfield J.F."/>
        </authorList>
    </citation>
    <scope>NUCLEOTIDE SEQUENCE [LARGE SCALE GENOMIC DNA]</scope>
    <source>
        <strain evidence="11">CG11_big_fil_rev_8_21_14_0_20_39_10</strain>
    </source>
</reference>
<dbReference type="InterPro" id="IPR015946">
    <property type="entry name" value="KH_dom-like_a/b"/>
</dbReference>
<proteinExistence type="inferred from homology"/>
<dbReference type="FunFam" id="3.30.300.20:FF:000005">
    <property type="entry name" value="Transcription termination/antitermination protein NusA"/>
    <property type="match status" value="1"/>
</dbReference>
<feature type="region of interest" description="Disordered" evidence="8">
    <location>
        <begin position="57"/>
        <end position="151"/>
    </location>
</feature>
<feature type="compositionally biased region" description="Basic residues" evidence="8">
    <location>
        <begin position="500"/>
        <end position="510"/>
    </location>
</feature>
<comment type="function">
    <text evidence="7">Participates in both transcription termination and antitermination.</text>
</comment>
<keyword evidence="3 7" id="KW-0889">Transcription antitermination</keyword>
<comment type="caution">
    <text evidence="11">The sequence shown here is derived from an EMBL/GenBank/DDBJ whole genome shotgun (WGS) entry which is preliminary data.</text>
</comment>
<dbReference type="Pfam" id="PF00575">
    <property type="entry name" value="S1"/>
    <property type="match status" value="1"/>
</dbReference>
<dbReference type="SMART" id="SM00316">
    <property type="entry name" value="S1"/>
    <property type="match status" value="1"/>
</dbReference>
<dbReference type="InterPro" id="IPR030842">
    <property type="entry name" value="TF_NusA_bacterial"/>
</dbReference>
<dbReference type="InterPro" id="IPR013735">
    <property type="entry name" value="TF_NusA_N"/>
</dbReference>
<dbReference type="PANTHER" id="PTHR22648">
    <property type="entry name" value="TRANSCRIPTION TERMINATION FACTOR NUSA"/>
    <property type="match status" value="1"/>
</dbReference>
<comment type="subunit">
    <text evidence="7">Monomer. Binds directly to the core enzyme of the DNA-dependent RNA polymerase and to nascent RNA.</text>
</comment>
<dbReference type="InterPro" id="IPR010213">
    <property type="entry name" value="TF_NusA"/>
</dbReference>
<comment type="subcellular location">
    <subcellularLocation>
        <location evidence="7">Cytoplasm</location>
    </subcellularLocation>
</comment>
<dbReference type="InterPro" id="IPR058582">
    <property type="entry name" value="KH_NusA_2nd"/>
</dbReference>
<dbReference type="Proteomes" id="UP000230869">
    <property type="component" value="Unassembled WGS sequence"/>
</dbReference>
<dbReference type="SMART" id="SM00322">
    <property type="entry name" value="KH"/>
    <property type="match status" value="2"/>
</dbReference>
<gene>
    <name evidence="7" type="primary">nusA</name>
    <name evidence="11" type="ORF">COV49_01245</name>
</gene>
<evidence type="ECO:0000256" key="3">
    <source>
        <dbReference type="ARBA" id="ARBA00022814"/>
    </source>
</evidence>
<dbReference type="SUPFAM" id="SSF54814">
    <property type="entry name" value="Prokaryotic type KH domain (KH-domain type II)"/>
    <property type="match status" value="2"/>
</dbReference>
<dbReference type="GO" id="GO:0031564">
    <property type="term" value="P:transcription antitermination"/>
    <property type="evidence" value="ECO:0007669"/>
    <property type="project" value="UniProtKB-UniRule"/>
</dbReference>
<dbReference type="Gene3D" id="3.30.300.20">
    <property type="match status" value="2"/>
</dbReference>
<dbReference type="EMBL" id="PCWW01000022">
    <property type="protein sequence ID" value="PIR13715.1"/>
    <property type="molecule type" value="Genomic_DNA"/>
</dbReference>
<feature type="compositionally biased region" description="Basic and acidic residues" evidence="8">
    <location>
        <begin position="80"/>
        <end position="95"/>
    </location>
</feature>
<feature type="domain" description="TRAM" evidence="10">
    <location>
        <begin position="211"/>
        <end position="276"/>
    </location>
</feature>
<dbReference type="FunFam" id="3.30.300.20:FF:000002">
    <property type="entry name" value="Transcription termination/antitermination protein NusA"/>
    <property type="match status" value="1"/>
</dbReference>
<evidence type="ECO:0000313" key="11">
    <source>
        <dbReference type="EMBL" id="PIR13715.1"/>
    </source>
</evidence>
<feature type="compositionally biased region" description="Low complexity" evidence="8">
    <location>
        <begin position="97"/>
        <end position="109"/>
    </location>
</feature>
<evidence type="ECO:0000256" key="4">
    <source>
        <dbReference type="ARBA" id="ARBA00022884"/>
    </source>
</evidence>
<dbReference type="CDD" id="cd22529">
    <property type="entry name" value="KH-II_NusA_rpt2"/>
    <property type="match status" value="1"/>
</dbReference>
<dbReference type="InterPro" id="IPR003029">
    <property type="entry name" value="S1_domain"/>
</dbReference>
<sequence length="523" mass="58314">MSELSSAIRSICEEKGLSFEAVVATIEQALAAAYRKDYGQKNQNIKVEFDPETAKSKIFDVKTVVEDMPEEEETEDGDETEVKEKKNNSEDEKKSKVSAQGGSASGGKSHLPADKAGKSKVTEENSKKEKDKDEVDETSTEEEEERKFNPRTDIQISDAKLLKKIAKIGDEIKTKLEAPADYGRMAAQTAKQVIIQRLREAEREMVFSEFKDKEGEVISGVVQRREGRFVLVDIGKTVGYLPNEEQIFGEKYNPGERVKVYIKEVRAGSKGAEVVLSRTSDEILKKIFYLEIPEISNGLVELKGVAREAGSRSKVAVWTDSDNVDPIGSCVGQRGARIQTIISELGGEKVDIVIWDENPVKFIANALSPAKILEIKVDDKNKNATVKVSEDQLSLAIGKSGQNARLAARLTGWRIDIVGDKAKDGLENKEDEEGKRGEEEDKIKKTESSKHPPAGRAGKTEEDKGKKKKSEKEKEYSDKKRADKKEKKINAKKESEKKSTGKTKKETKKKVKDDKEKNEKKEK</sequence>
<dbReference type="Pfam" id="PF26594">
    <property type="entry name" value="KH_NusA_2nd"/>
    <property type="match status" value="1"/>
</dbReference>
<dbReference type="PROSITE" id="PS50926">
    <property type="entry name" value="TRAM"/>
    <property type="match status" value="1"/>
</dbReference>
<feature type="compositionally biased region" description="Basic and acidic residues" evidence="8">
    <location>
        <begin position="111"/>
        <end position="133"/>
    </location>
</feature>
<keyword evidence="5 7" id="KW-0805">Transcription regulation</keyword>
<dbReference type="Gene3D" id="2.40.50.140">
    <property type="entry name" value="Nucleic acid-binding proteins"/>
    <property type="match status" value="1"/>
</dbReference>
<keyword evidence="1 7" id="KW-0806">Transcription termination</keyword>
<evidence type="ECO:0000256" key="8">
    <source>
        <dbReference type="SAM" id="MobiDB-lite"/>
    </source>
</evidence>
<feature type="compositionally biased region" description="Acidic residues" evidence="8">
    <location>
        <begin position="134"/>
        <end position="144"/>
    </location>
</feature>
<keyword evidence="4 7" id="KW-0694">RNA-binding</keyword>
<dbReference type="HAMAP" id="MF_00945_B">
    <property type="entry name" value="NusA_B"/>
    <property type="match status" value="1"/>
</dbReference>
<dbReference type="PROSITE" id="PS50126">
    <property type="entry name" value="S1"/>
    <property type="match status" value="1"/>
</dbReference>
<evidence type="ECO:0000259" key="10">
    <source>
        <dbReference type="PROSITE" id="PS50926"/>
    </source>
</evidence>
<evidence type="ECO:0000256" key="6">
    <source>
        <dbReference type="ARBA" id="ARBA00023163"/>
    </source>
</evidence>
<dbReference type="InterPro" id="IPR025249">
    <property type="entry name" value="TF_NusA_KH_1st"/>
</dbReference>
<feature type="domain" description="S1 motif" evidence="9">
    <location>
        <begin position="215"/>
        <end position="279"/>
    </location>
</feature>
<comment type="similarity">
    <text evidence="7">Belongs to the NusA family.</text>
</comment>